<organism evidence="16 17">
    <name type="scientific">Bemisia tabaci</name>
    <name type="common">Sweetpotato whitefly</name>
    <name type="synonym">Aleurodes tabaci</name>
    <dbReference type="NCBI Taxonomy" id="7038"/>
    <lineage>
        <taxon>Eukaryota</taxon>
        <taxon>Metazoa</taxon>
        <taxon>Ecdysozoa</taxon>
        <taxon>Arthropoda</taxon>
        <taxon>Hexapoda</taxon>
        <taxon>Insecta</taxon>
        <taxon>Pterygota</taxon>
        <taxon>Neoptera</taxon>
        <taxon>Paraneoptera</taxon>
        <taxon>Hemiptera</taxon>
        <taxon>Sternorrhyncha</taxon>
        <taxon>Aleyrodoidea</taxon>
        <taxon>Aleyrodidae</taxon>
        <taxon>Aleyrodinae</taxon>
        <taxon>Bemisia</taxon>
    </lineage>
</organism>
<evidence type="ECO:0000256" key="10">
    <source>
        <dbReference type="ARBA" id="ARBA00023212"/>
    </source>
</evidence>
<evidence type="ECO:0000256" key="7">
    <source>
        <dbReference type="ARBA" id="ARBA00022846"/>
    </source>
</evidence>
<dbReference type="EMBL" id="OU963870">
    <property type="protein sequence ID" value="CAH0777657.1"/>
    <property type="molecule type" value="Genomic_DNA"/>
</dbReference>
<evidence type="ECO:0000256" key="11">
    <source>
        <dbReference type="ARBA" id="ARBA00023273"/>
    </source>
</evidence>
<evidence type="ECO:0000256" key="14">
    <source>
        <dbReference type="SAM" id="MobiDB-lite"/>
    </source>
</evidence>
<sequence>MGPKKKSGKGSKGSKGGGGVIDGVPMAEMSREQLEQFTLKIRQELEREREERNFFQLERDKLRTFWEITRQQLEEFRAMLRNKDRAIEVAEEEHQKEVKEFKQKIKHLMYEHTTRLTELQAENMVMLRSEQDQHNEEEIELLEDKRALKRTLREMKETQDEAIRALELEHSSKLRSLREKYESESVNMEAAYKKRLEELRECLTAAHDTSSSELEEQKNLQIHQLIANHEKALEEIKLYYNDITLNNLGIISTLKDQMVEMKKKEERMEKQMVELKQANKSLVEPLREADKELKELRKKVNNYQQERQMLNITKKQLAAARNEVNDLKAHYLSLEVQFEKVKKERDEYHDNFVAVILELQQKSDLRNNILQKKMEAMTAAIEKREAQLAESAGTAKIDPSFSKVEEILNAKNSQIKKLQNKLAAVMKTHQDRMNHFKSILSEHGLKVKMEDFAEDLI</sequence>
<evidence type="ECO:0000256" key="4">
    <source>
        <dbReference type="ARBA" id="ARBA00021301"/>
    </source>
</evidence>
<dbReference type="GO" id="GO:0031514">
    <property type="term" value="C:motile cilium"/>
    <property type="evidence" value="ECO:0007669"/>
    <property type="project" value="UniProtKB-SubCell"/>
</dbReference>
<evidence type="ECO:0000259" key="15">
    <source>
        <dbReference type="Pfam" id="PF13851"/>
    </source>
</evidence>
<reference evidence="16" key="1">
    <citation type="submission" date="2021-12" db="EMBL/GenBank/DDBJ databases">
        <authorList>
            <person name="King R."/>
        </authorList>
    </citation>
    <scope>NUCLEOTIDE SEQUENCE</scope>
</reference>
<feature type="compositionally biased region" description="Gly residues" evidence="14">
    <location>
        <begin position="10"/>
        <end position="21"/>
    </location>
</feature>
<keyword evidence="9" id="KW-0969">Cilium</keyword>
<evidence type="ECO:0000256" key="12">
    <source>
        <dbReference type="ARBA" id="ARBA00031568"/>
    </source>
</evidence>
<keyword evidence="7" id="KW-0282">Flagellum</keyword>
<name>A0A9P0CAI8_BEMTA</name>
<evidence type="ECO:0000256" key="1">
    <source>
        <dbReference type="ARBA" id="ARBA00004230"/>
    </source>
</evidence>
<dbReference type="GO" id="GO:0005874">
    <property type="term" value="C:microtubule"/>
    <property type="evidence" value="ECO:0007669"/>
    <property type="project" value="UniProtKB-KW"/>
</dbReference>
<comment type="similarity">
    <text evidence="3">Belongs to the DRC4 family.</text>
</comment>
<dbReference type="InterPro" id="IPR039308">
    <property type="entry name" value="GAS8"/>
</dbReference>
<evidence type="ECO:0000256" key="13">
    <source>
        <dbReference type="SAM" id="Coils"/>
    </source>
</evidence>
<evidence type="ECO:0000256" key="6">
    <source>
        <dbReference type="ARBA" id="ARBA00022701"/>
    </source>
</evidence>
<evidence type="ECO:0000256" key="8">
    <source>
        <dbReference type="ARBA" id="ARBA00023054"/>
    </source>
</evidence>
<keyword evidence="8 13" id="KW-0175">Coiled coil</keyword>
<feature type="region of interest" description="Disordered" evidence="14">
    <location>
        <begin position="1"/>
        <end position="23"/>
    </location>
</feature>
<keyword evidence="11" id="KW-0966">Cell projection</keyword>
<dbReference type="PANTHER" id="PTHR31543:SF0">
    <property type="entry name" value="DYNEIN REGULATORY COMPLEX SUBUNIT 4"/>
    <property type="match status" value="1"/>
</dbReference>
<keyword evidence="5" id="KW-0963">Cytoplasm</keyword>
<feature type="domain" description="Growth arrest-specific protein 8" evidence="15">
    <location>
        <begin position="224"/>
        <end position="418"/>
    </location>
</feature>
<feature type="coiled-coil region" evidence="13">
    <location>
        <begin position="138"/>
        <end position="194"/>
    </location>
</feature>
<evidence type="ECO:0000256" key="9">
    <source>
        <dbReference type="ARBA" id="ARBA00023069"/>
    </source>
</evidence>
<dbReference type="GO" id="GO:0048870">
    <property type="term" value="P:cell motility"/>
    <property type="evidence" value="ECO:0007669"/>
    <property type="project" value="InterPro"/>
</dbReference>
<evidence type="ECO:0000256" key="2">
    <source>
        <dbReference type="ARBA" id="ARBA00004245"/>
    </source>
</evidence>
<keyword evidence="17" id="KW-1185">Reference proteome</keyword>
<dbReference type="GO" id="GO:0005794">
    <property type="term" value="C:Golgi apparatus"/>
    <property type="evidence" value="ECO:0007669"/>
    <property type="project" value="TreeGrafter"/>
</dbReference>
<gene>
    <name evidence="16" type="ORF">BEMITA_LOCUS13585</name>
</gene>
<dbReference type="PANTHER" id="PTHR31543">
    <property type="entry name" value="DYNEIN REGULATORY COMPLEX SUBUNIT 4"/>
    <property type="match status" value="1"/>
</dbReference>
<dbReference type="Proteomes" id="UP001152759">
    <property type="component" value="Chromosome 9"/>
</dbReference>
<evidence type="ECO:0000313" key="16">
    <source>
        <dbReference type="EMBL" id="CAH0777657.1"/>
    </source>
</evidence>
<dbReference type="InterPro" id="IPR025593">
    <property type="entry name" value="GAS8_dom"/>
</dbReference>
<proteinExistence type="inferred from homology"/>
<dbReference type="GO" id="GO:0031267">
    <property type="term" value="F:small GTPase binding"/>
    <property type="evidence" value="ECO:0007669"/>
    <property type="project" value="InterPro"/>
</dbReference>
<keyword evidence="10" id="KW-0206">Cytoskeleton</keyword>
<comment type="subcellular location">
    <subcellularLocation>
        <location evidence="1">Cell projection</location>
        <location evidence="1">Cilium</location>
        <location evidence="1">Flagellum</location>
    </subcellularLocation>
    <subcellularLocation>
        <location evidence="2">Cytoplasm</location>
        <location evidence="2">Cytoskeleton</location>
    </subcellularLocation>
</comment>
<evidence type="ECO:0000256" key="3">
    <source>
        <dbReference type="ARBA" id="ARBA00009859"/>
    </source>
</evidence>
<evidence type="ECO:0000313" key="17">
    <source>
        <dbReference type="Proteomes" id="UP001152759"/>
    </source>
</evidence>
<dbReference type="Pfam" id="PF13851">
    <property type="entry name" value="GAS"/>
    <property type="match status" value="1"/>
</dbReference>
<accession>A0A9P0CAI8</accession>
<protein>
    <recommendedName>
        <fullName evidence="4">Dynein regulatory complex subunit 4</fullName>
    </recommendedName>
    <alternativeName>
        <fullName evidence="12">Growth arrest-specific protein 8</fullName>
    </alternativeName>
</protein>
<dbReference type="GO" id="GO:0008017">
    <property type="term" value="F:microtubule binding"/>
    <property type="evidence" value="ECO:0007669"/>
    <property type="project" value="InterPro"/>
</dbReference>
<evidence type="ECO:0000256" key="5">
    <source>
        <dbReference type="ARBA" id="ARBA00022490"/>
    </source>
</evidence>
<dbReference type="AlphaFoldDB" id="A0A9P0CAI8"/>
<feature type="coiled-coil region" evidence="13">
    <location>
        <begin position="251"/>
        <end position="428"/>
    </location>
</feature>
<keyword evidence="6" id="KW-0493">Microtubule</keyword>
<feature type="coiled-coil region" evidence="13">
    <location>
        <begin position="31"/>
        <end position="111"/>
    </location>
</feature>